<evidence type="ECO:0000313" key="2">
    <source>
        <dbReference type="Proteomes" id="UP001632038"/>
    </source>
</evidence>
<reference evidence="2" key="1">
    <citation type="journal article" date="2024" name="IScience">
        <title>Strigolactones Initiate the Formation of Haustorium-like Structures in Castilleja.</title>
        <authorList>
            <person name="Buerger M."/>
            <person name="Peterson D."/>
            <person name="Chory J."/>
        </authorList>
    </citation>
    <scope>NUCLEOTIDE SEQUENCE [LARGE SCALE GENOMIC DNA]</scope>
</reference>
<sequence>MPSDPFKLFRMSMECLNICKLWKGDFSGKYDYNMLSCALKAPRVLTGFLASTAHPPQSYGCRVRRNSIGCYAVAGTSVVLDANIKLGMYKEGFNTILGCKRAEFGPNKEMSLDWVISY</sequence>
<dbReference type="Proteomes" id="UP001632038">
    <property type="component" value="Unassembled WGS sequence"/>
</dbReference>
<name>A0ABD3DU20_9LAMI</name>
<organism evidence="1 2">
    <name type="scientific">Castilleja foliolosa</name>
    <dbReference type="NCBI Taxonomy" id="1961234"/>
    <lineage>
        <taxon>Eukaryota</taxon>
        <taxon>Viridiplantae</taxon>
        <taxon>Streptophyta</taxon>
        <taxon>Embryophyta</taxon>
        <taxon>Tracheophyta</taxon>
        <taxon>Spermatophyta</taxon>
        <taxon>Magnoliopsida</taxon>
        <taxon>eudicotyledons</taxon>
        <taxon>Gunneridae</taxon>
        <taxon>Pentapetalae</taxon>
        <taxon>asterids</taxon>
        <taxon>lamiids</taxon>
        <taxon>Lamiales</taxon>
        <taxon>Orobanchaceae</taxon>
        <taxon>Pedicularideae</taxon>
        <taxon>Castillejinae</taxon>
        <taxon>Castilleja</taxon>
    </lineage>
</organism>
<evidence type="ECO:0000313" key="1">
    <source>
        <dbReference type="EMBL" id="KAL3644351.1"/>
    </source>
</evidence>
<dbReference type="EMBL" id="JAVIJP010000015">
    <property type="protein sequence ID" value="KAL3644351.1"/>
    <property type="molecule type" value="Genomic_DNA"/>
</dbReference>
<keyword evidence="2" id="KW-1185">Reference proteome</keyword>
<gene>
    <name evidence="1" type="ORF">CASFOL_012283</name>
</gene>
<protein>
    <submittedName>
        <fullName evidence="1">Uncharacterized protein</fullName>
    </submittedName>
</protein>
<proteinExistence type="predicted"/>
<dbReference type="AlphaFoldDB" id="A0ABD3DU20"/>
<comment type="caution">
    <text evidence="1">The sequence shown here is derived from an EMBL/GenBank/DDBJ whole genome shotgun (WGS) entry which is preliminary data.</text>
</comment>
<accession>A0ABD3DU20</accession>